<gene>
    <name evidence="1" type="ORF">SAMN04487834_10031</name>
</gene>
<dbReference type="OrthoDB" id="9887686at2"/>
<dbReference type="Proteomes" id="UP000183028">
    <property type="component" value="Unassembled WGS sequence"/>
</dbReference>
<accession>A0A1H6QB91</accession>
<dbReference type="GO" id="GO:0003700">
    <property type="term" value="F:DNA-binding transcription factor activity"/>
    <property type="evidence" value="ECO:0007669"/>
    <property type="project" value="InterPro"/>
</dbReference>
<dbReference type="SUPFAM" id="SSF88946">
    <property type="entry name" value="Sigma2 domain of RNA polymerase sigma factors"/>
    <property type="match status" value="1"/>
</dbReference>
<evidence type="ECO:0000313" key="1">
    <source>
        <dbReference type="EMBL" id="SEI41038.1"/>
    </source>
</evidence>
<keyword evidence="2" id="KW-1185">Reference proteome</keyword>
<dbReference type="RefSeq" id="WP_074731154.1">
    <property type="nucleotide sequence ID" value="NZ_FNYK01000003.1"/>
</dbReference>
<sequence length="434" mass="51923">MDQSILQYVVEKNGYKSLDIRMFLKVHGPLLYEHNIYTNLIMLVALFDQYESNNIHLVYIPQAYLYKPARFHYRPDSQLSKEKQYAQYLSKERTRETNTLERIQQDNIDTLTQYRIIKDAYLIQKRNAHTNFKEELYALNEELYPNGHGCISQYYLQLTRDLDILARLNEQGIYERVDALNDGLLGLLDAVETYPIASGVDFVKYAESYMRDRITHGALEASNPELPGGKLSPYYYQIMKLHDKYMLEGYEEDVILRMIYKDINTQKEIITTPMIEQALAYRYRYEKPRSQEIEELNPFMSMETFRKTHLYDHLRPYFRFNLHKQFVRIFERLDHQKKELVIFLYDLNDTRKDRIEELTKDTLSVKAYQKAIDQADHEYSMTLRKDLFASTYHIRDINELEEEAYDDILEIGGQRLVETYDEFINNYIKVTLID</sequence>
<dbReference type="Gene3D" id="1.10.1740.10">
    <property type="match status" value="1"/>
</dbReference>
<dbReference type="GO" id="GO:0006352">
    <property type="term" value="P:DNA-templated transcription initiation"/>
    <property type="evidence" value="ECO:0007669"/>
    <property type="project" value="InterPro"/>
</dbReference>
<dbReference type="AlphaFoldDB" id="A0A1H6QB91"/>
<proteinExistence type="predicted"/>
<name>A0A1H6QB91_9FIRM</name>
<reference evidence="2" key="1">
    <citation type="submission" date="2016-10" db="EMBL/GenBank/DDBJ databases">
        <authorList>
            <person name="Varghese N."/>
            <person name="Submissions S."/>
        </authorList>
    </citation>
    <scope>NUCLEOTIDE SEQUENCE [LARGE SCALE GENOMIC DNA]</scope>
    <source>
        <strain evidence="2">DSM 20406</strain>
    </source>
</reference>
<organism evidence="1 2">
    <name type="scientific">Sharpea azabuensis</name>
    <dbReference type="NCBI Taxonomy" id="322505"/>
    <lineage>
        <taxon>Bacteria</taxon>
        <taxon>Bacillati</taxon>
        <taxon>Bacillota</taxon>
        <taxon>Erysipelotrichia</taxon>
        <taxon>Erysipelotrichales</taxon>
        <taxon>Coprobacillaceae</taxon>
        <taxon>Sharpea</taxon>
    </lineage>
</organism>
<dbReference type="InterPro" id="IPR013325">
    <property type="entry name" value="RNA_pol_sigma_r2"/>
</dbReference>
<protein>
    <submittedName>
        <fullName evidence="1">Uncharacterized protein</fullName>
    </submittedName>
</protein>
<evidence type="ECO:0000313" key="2">
    <source>
        <dbReference type="Proteomes" id="UP000183028"/>
    </source>
</evidence>
<dbReference type="EMBL" id="FNYK01000003">
    <property type="protein sequence ID" value="SEI41038.1"/>
    <property type="molecule type" value="Genomic_DNA"/>
</dbReference>